<dbReference type="GO" id="GO:0006508">
    <property type="term" value="P:proteolysis"/>
    <property type="evidence" value="ECO:0007669"/>
    <property type="project" value="InterPro"/>
</dbReference>
<feature type="region of interest" description="Disordered" evidence="1">
    <location>
        <begin position="215"/>
        <end position="353"/>
    </location>
</feature>
<feature type="region of interest" description="Disordered" evidence="1">
    <location>
        <begin position="2268"/>
        <end position="2357"/>
    </location>
</feature>
<accession>A0A835L278</accession>
<feature type="compositionally biased region" description="Low complexity" evidence="1">
    <location>
        <begin position="414"/>
        <end position="435"/>
    </location>
</feature>
<feature type="compositionally biased region" description="Low complexity" evidence="1">
    <location>
        <begin position="2287"/>
        <end position="2304"/>
    </location>
</feature>
<dbReference type="Proteomes" id="UP000648187">
    <property type="component" value="Unassembled WGS sequence"/>
</dbReference>
<feature type="compositionally biased region" description="Basic and acidic residues" evidence="1">
    <location>
        <begin position="2597"/>
        <end position="2611"/>
    </location>
</feature>
<name>A0A835L278_SPOEX</name>
<feature type="region of interest" description="Disordered" evidence="1">
    <location>
        <begin position="2202"/>
        <end position="2234"/>
    </location>
</feature>
<dbReference type="EMBL" id="JACKWZ010000223">
    <property type="protein sequence ID" value="KAF9411491.1"/>
    <property type="molecule type" value="Genomic_DNA"/>
</dbReference>
<feature type="region of interest" description="Disordered" evidence="1">
    <location>
        <begin position="2496"/>
        <end position="2522"/>
    </location>
</feature>
<feature type="compositionally biased region" description="Basic and acidic residues" evidence="1">
    <location>
        <begin position="2213"/>
        <end position="2223"/>
    </location>
</feature>
<dbReference type="Pfam" id="PF12259">
    <property type="entry name" value="Baculo_F"/>
    <property type="match status" value="1"/>
</dbReference>
<protein>
    <submittedName>
        <fullName evidence="2">Uncharacterized protein</fullName>
    </submittedName>
</protein>
<feature type="region of interest" description="Disordered" evidence="1">
    <location>
        <begin position="1085"/>
        <end position="1104"/>
    </location>
</feature>
<feature type="compositionally biased region" description="Basic and acidic residues" evidence="1">
    <location>
        <begin position="2633"/>
        <end position="2647"/>
    </location>
</feature>
<dbReference type="GO" id="GO:0004190">
    <property type="term" value="F:aspartic-type endopeptidase activity"/>
    <property type="evidence" value="ECO:0007669"/>
    <property type="project" value="InterPro"/>
</dbReference>
<dbReference type="PROSITE" id="PS00141">
    <property type="entry name" value="ASP_PROTEASE"/>
    <property type="match status" value="1"/>
</dbReference>
<dbReference type="InterPro" id="IPR001969">
    <property type="entry name" value="Aspartic_peptidase_AS"/>
</dbReference>
<feature type="compositionally biased region" description="Low complexity" evidence="1">
    <location>
        <begin position="372"/>
        <end position="382"/>
    </location>
</feature>
<sequence>MDDHRYSFKGNKAALELDRFNRRLIKSVARLLLHEKKPESEVWKTLKRDTGCNCELLWWKLERHFIAEDRVDRVPRRARMNLTDWLMVDLVLVHQDLDFIGQDLNLNENFAPLEELFNLVNMFGIEGLKGEALAEAWSSATLYYNTNQVIMSLLHLIIIASFKRVVGSRRCHVRPRPQIPYPSSRIKDTNSKSSVSAAPRVSAYSKSSASAAPRVSANSKSSVSAAPRVSANSKSSASAAPRVSANSKSSASAAPRVSANSKSSASAAPRVSAYSKSSASAAPRVSANSKSSVSAAPRVSANSKSSASAAPRVSANSKSSASAAPRVSANSKSSASAAPRVSANSKSSVSAAPRVSAYSKSSVSAVPSVSANSKVSVSAVPKEPAYSNPTKSAVPKAPAHSKFSVSAVPKESACSKSSASTAPKKPIYSKPSESPVPEKSKFSKSIEPALISTSCSTPRSKENIIYEITSNSTKRYVPHVSLRTPLNNRSLTFLVDTGSAVSLIKSNAIKSMPVLQNEIIHLKGIDNTNETIPTSDIKRDNEAISYLMSHQIKRSALLGVIGTLSKKLFGTMDEEDAIRYDNAIHEIQTDTSKIASTLKENILVTTSTLKSYNNTLETIKTNEHELNVAIDALYEDIKNLTYISKELGIRSRILELTSMLENSLLALSFKVEDIMNSVMFGKSNILYPSILSPVELYTQLVDNYRFISDSRQLPVLLCLDNVHIILNISSISSYFSKDQIVFVLEIPLVKPQRFSLYHNLPCPVPYEANNPVSFTTIIPSSKYVAITKDRSTYCKLDELRGCKIINSNHYLCDVRISYSVAATPCCETEIISKVLTSIPEICKTKFFHGQVNIWQTLQNNKWLYVMSEKSKLNIECNNVKQTNEIDISGSGILYLPQGCVAYCKDTQLISQDNVNILLKPIKTNLNIINDSCCNRLSFNNMIPNLPPISLKNVNLDSVAYNPEIGHQCSPMLLQKRWYQMKAITRSKFYNFWYAYKGCIKRLHVAEPYKPTPLEHAIARRYKELITKPHLSWTELIEQRLVTLPDEFERKMIERAGSPMDIRRQSHDDASDLELVEPVVETIDLRQESDETLQGESNNDETLPRIVKVKQEPPDPDLEPQPQVEPKKSIYQEVLESTLKENQVIDAMLNSDGIDSDTSKLDNTDTVTNEVDVEPVTGDNQTRTVDVDDEIETVEEDVTKLDVAKEGNNVVEETKDVVEDDNVTDTVKIDSKTVTVQDRDGIVTIDEDDLTNADKRNDNNVTELVEENTQINKDDIVTEETPVADLVVPISKGDNIIDNESVHEENLVQNENKNVEDGEETGSISKPVIITDSEDENSDAIVEPMDTALDYSATEIAENTVPEDTGDFKTTNEDIDCKANVKVEALKYSFGEIPNEFSFVDDGIELVDDGIAFEDYDDQIDIKTEPEPEEPKIDPKLLMVPVVYITRLDDLKIFPDDDIENMSTDEDSNDSVVPENMRVKPTSYLLQKPRCRSYNPIQLCKNPDFNTRLKRLTVGFFKSHRNRALIKHCKPLTIDISKAFEKKLVKGTLYLKRSEISDVNITTEITDDSEIVQSATVVPSAMIAQSLIDNTKTADILPLIREAEAPPKPIEHERNTRINLPDISEIRRINQRLLIAEISPIQIQNRTFKAPVTLVSNSDPQSPAVSNPTPDVTEVQTVASNYTSCQVVNSLPEPSIRGRAGVLRGRGRGSFSWRSFVQQKPKPKSVKSYTTITWLSKSNDPNIISKQQECTLLTLDTLNKMLNLLGDKEGPSDTQKKSKFTVESTEKKLDKDLLQDGNKIETGVVCKPRINVKSAVNGPRQYKPRKKRVIVNVTNKTVPVNEERQKRKGLYCCWCRKRLLQMILDKKYVRGHDCPEGNCVCCCRKLLSSYILQDEKIKAAQQNADKNMATIQCAEAASACANITKDIPKDAQNQAGPAVTKVSATDIIMPSVSTVTVDSGGQFDIHLPKESSTLGSEVTVAASSKEPATTPFVENVSVAKNPTFAVPLVNTLVSPMIEAQPVLQPITDVNLKKFGVLKTFINSSGKKPNRSTLTKSNKPFKPPKFLKEKLIFLNSKHISDKPAKSPIYLGKNKVLMTTIKFPWNLKLFEETKKALAPTLKLPAGVSLVCLPDGTISYSIDNNHVKALDLALMPSIIATVQMHMNNALQQHRLQFQQNVQPTVNSNNAEEASREEMPIATAEQLVQTDVSPSREVSIEKESKHPDPSFTSGCQLQPLSIDDANSKKSELKLPEDQIKPSHANLPESIEATLESEQSVGNEDKAEQEVLVAQAPSSSSQADSVTDTQEMPKVPGQPNQTEANASQESKPPEVQSQPDQLIEKPPSENIADSDQNTQQPKKTKNILSDLMEMSGIFDDDVTPPPPVTLPTPAQQVQASQSLLSQLGASPQPVGTSKLQGTLLGPIPNLISCQPLIKTPLGDLSPVTSLYELKYACANKGIFFKLDCDTGYLVPINVCLKAPVKQQKVKVIAERTVIDLTEEGKSNQSEPNLSPEKGLVSDTEGSNSHVKPVSLLKVAVPSILRRLNTNNKSKEKINKGIKAAGDKVIKKKRKQQLQQYDLSDDNEDNIAQSSSKKATKRSKGADTQELSADKLQQDEVTTLYDSSDDEPLSKVAKLKRQEEEESLSKEKQMTKIVAGMPTTEQDEKLDDNLDTEENISESDQSHSSDDDRENCILGV</sequence>
<feature type="compositionally biased region" description="Acidic residues" evidence="1">
    <location>
        <begin position="2661"/>
        <end position="2674"/>
    </location>
</feature>
<feature type="compositionally biased region" description="Polar residues" evidence="1">
    <location>
        <begin position="2345"/>
        <end position="2355"/>
    </location>
</feature>
<dbReference type="InterPro" id="IPR022048">
    <property type="entry name" value="Envelope_fusion-like"/>
</dbReference>
<dbReference type="PANTHER" id="PTHR34491:SF74">
    <property type="entry name" value="DUF4456 DOMAIN-CONTAINING PROTEIN"/>
    <property type="match status" value="1"/>
</dbReference>
<evidence type="ECO:0000256" key="1">
    <source>
        <dbReference type="SAM" id="MobiDB-lite"/>
    </source>
</evidence>
<reference evidence="2" key="1">
    <citation type="submission" date="2020-08" db="EMBL/GenBank/DDBJ databases">
        <title>Spodoptera exigua strain:BAW_Kor-Di-RS1 Genome sequencing and assembly.</title>
        <authorList>
            <person name="Kim J."/>
            <person name="Nam H.Y."/>
            <person name="Kwon M."/>
            <person name="Choi J.H."/>
            <person name="Cho S.R."/>
            <person name="Kim G.-H."/>
        </authorList>
    </citation>
    <scope>NUCLEOTIDE SEQUENCE</scope>
    <source>
        <strain evidence="2">BAW_Kor-Di-RS1</strain>
        <tissue evidence="2">Whole-body</tissue>
    </source>
</reference>
<keyword evidence="3" id="KW-1185">Reference proteome</keyword>
<dbReference type="PANTHER" id="PTHR34491">
    <property type="entry name" value="A-TYPE INCLUSION PROTEIN, PUTATIVE-RELATED"/>
    <property type="match status" value="1"/>
</dbReference>
<feature type="region of interest" description="Disordered" evidence="1">
    <location>
        <begin position="2562"/>
        <end position="2693"/>
    </location>
</feature>
<feature type="compositionally biased region" description="Polar residues" evidence="1">
    <location>
        <begin position="1091"/>
        <end position="1100"/>
    </location>
</feature>
<evidence type="ECO:0000313" key="2">
    <source>
        <dbReference type="EMBL" id="KAF9411491.1"/>
    </source>
</evidence>
<feature type="region of interest" description="Disordered" evidence="1">
    <location>
        <begin position="414"/>
        <end position="441"/>
    </location>
</feature>
<organism evidence="2 3">
    <name type="scientific">Spodoptera exigua</name>
    <name type="common">Beet armyworm</name>
    <name type="synonym">Noctua fulgens</name>
    <dbReference type="NCBI Taxonomy" id="7107"/>
    <lineage>
        <taxon>Eukaryota</taxon>
        <taxon>Metazoa</taxon>
        <taxon>Ecdysozoa</taxon>
        <taxon>Arthropoda</taxon>
        <taxon>Hexapoda</taxon>
        <taxon>Insecta</taxon>
        <taxon>Pterygota</taxon>
        <taxon>Neoptera</taxon>
        <taxon>Endopterygota</taxon>
        <taxon>Lepidoptera</taxon>
        <taxon>Glossata</taxon>
        <taxon>Ditrysia</taxon>
        <taxon>Noctuoidea</taxon>
        <taxon>Noctuidae</taxon>
        <taxon>Amphipyrinae</taxon>
        <taxon>Spodoptera</taxon>
    </lineage>
</organism>
<evidence type="ECO:0000313" key="3">
    <source>
        <dbReference type="Proteomes" id="UP000648187"/>
    </source>
</evidence>
<comment type="caution">
    <text evidence="2">The sequence shown here is derived from an EMBL/GenBank/DDBJ whole genome shotgun (WGS) entry which is preliminary data.</text>
</comment>
<proteinExistence type="predicted"/>
<gene>
    <name evidence="2" type="ORF">HW555_009732</name>
</gene>
<feature type="region of interest" description="Disordered" evidence="1">
    <location>
        <begin position="174"/>
        <end position="199"/>
    </location>
</feature>
<feature type="region of interest" description="Disordered" evidence="1">
    <location>
        <begin position="372"/>
        <end position="400"/>
    </location>
</feature>
<feature type="compositionally biased region" description="Polar residues" evidence="1">
    <location>
        <begin position="2312"/>
        <end position="2334"/>
    </location>
</feature>
<feature type="compositionally biased region" description="Polar residues" evidence="1">
    <location>
        <begin position="2225"/>
        <end position="2234"/>
    </location>
</feature>